<dbReference type="InParanoid" id="A0A1H9GT97"/>
<keyword evidence="6" id="KW-1185">Reference proteome</keyword>
<dbReference type="InterPro" id="IPR037066">
    <property type="entry name" value="Plug_dom_sf"/>
</dbReference>
<dbReference type="Proteomes" id="UP000199021">
    <property type="component" value="Unassembled WGS sequence"/>
</dbReference>
<comment type="subcellular location">
    <subcellularLocation>
        <location evidence="1">Cell outer membrane</location>
    </subcellularLocation>
</comment>
<feature type="domain" description="Outer membrane protein beta-barrel" evidence="4">
    <location>
        <begin position="546"/>
        <end position="953"/>
    </location>
</feature>
<dbReference type="InterPro" id="IPR041700">
    <property type="entry name" value="OMP_b-brl_3"/>
</dbReference>
<dbReference type="Gene3D" id="2.40.170.20">
    <property type="entry name" value="TonB-dependent receptor, beta-barrel domain"/>
    <property type="match status" value="1"/>
</dbReference>
<dbReference type="Pfam" id="PF14905">
    <property type="entry name" value="OMP_b-brl_3"/>
    <property type="match status" value="1"/>
</dbReference>
<evidence type="ECO:0000256" key="1">
    <source>
        <dbReference type="ARBA" id="ARBA00004442"/>
    </source>
</evidence>
<keyword evidence="2" id="KW-0472">Membrane</keyword>
<evidence type="ECO:0000259" key="4">
    <source>
        <dbReference type="Pfam" id="PF14905"/>
    </source>
</evidence>
<evidence type="ECO:0000313" key="5">
    <source>
        <dbReference type="EMBL" id="SEQ53233.1"/>
    </source>
</evidence>
<gene>
    <name evidence="5" type="ORF">SAMN05444359_11196</name>
</gene>
<dbReference type="InterPro" id="IPR036942">
    <property type="entry name" value="Beta-barrel_TonB_sf"/>
</dbReference>
<accession>A0A1H9GT97</accession>
<evidence type="ECO:0000313" key="6">
    <source>
        <dbReference type="Proteomes" id="UP000199021"/>
    </source>
</evidence>
<dbReference type="SUPFAM" id="SSF56935">
    <property type="entry name" value="Porins"/>
    <property type="match status" value="1"/>
</dbReference>
<dbReference type="Gene3D" id="2.170.130.10">
    <property type="entry name" value="TonB-dependent receptor, plug domain"/>
    <property type="match status" value="1"/>
</dbReference>
<proteinExistence type="predicted"/>
<protein>
    <submittedName>
        <fullName evidence="5">Outer membrane receptor proteins, mostly Fe transport</fullName>
    </submittedName>
</protein>
<organism evidence="5 6">
    <name type="scientific">Neolewinella agarilytica</name>
    <dbReference type="NCBI Taxonomy" id="478744"/>
    <lineage>
        <taxon>Bacteria</taxon>
        <taxon>Pseudomonadati</taxon>
        <taxon>Bacteroidota</taxon>
        <taxon>Saprospiria</taxon>
        <taxon>Saprospirales</taxon>
        <taxon>Lewinellaceae</taxon>
        <taxon>Neolewinella</taxon>
    </lineage>
</organism>
<dbReference type="InterPro" id="IPR008969">
    <property type="entry name" value="CarboxyPept-like_regulatory"/>
</dbReference>
<keyword evidence="3" id="KW-0998">Cell outer membrane</keyword>
<dbReference type="SUPFAM" id="SSF49464">
    <property type="entry name" value="Carboxypeptidase regulatory domain-like"/>
    <property type="match status" value="1"/>
</dbReference>
<name>A0A1H9GT97_9BACT</name>
<reference evidence="6" key="1">
    <citation type="submission" date="2016-10" db="EMBL/GenBank/DDBJ databases">
        <authorList>
            <person name="Varghese N."/>
            <person name="Submissions S."/>
        </authorList>
    </citation>
    <scope>NUCLEOTIDE SEQUENCE [LARGE SCALE GENOMIC DNA]</scope>
    <source>
        <strain evidence="6">DSM 24740</strain>
    </source>
</reference>
<sequence length="977" mass="106750">MKTFRPPLPCSFTFLCTCVRARLSQAVWKSSSQAVATAGNRHAAAQLEISQAVWKSNSQTVATVVTGHAAAQLGDSQIVWKSNSQTVATAVTEHAAAQLGDSQIVWKSDSQTVAAAVAGHAAAQLEISQAVWKSNSQTVATVGNRHAAAQLGDSQIIWKSDSQTVAAAVAGHAISRRPLLLLALLLSALSPLLAQNTLTGQLQNAEAEPVAYANVALYADSNLVKVETTDDAGLFRIREVADGPYVLIATYLGAPDLVKNLAVNGDLDLGILTMAPAAVELDAATVTARRAIVEIKPDRTVFNVQGTINAVGENGLDLLRKAPGVTIDNNDNINVLSRSGVLVYVDGKRLPLGGAELAAYLRSLTAEQIDRIDIITNPGAKYEAQGNAGILDIRLVKNENEGANGTANYTISQGRYQKMNGSVGGNYRNKRLNVFGQVGSMDGRQFSQIDFLTFQNGLQTLEDTRNFFTWNHVNGRFGTDFFLSDKHTLGFLVDAQTQHGIQTNRSDIEIAGIDQPVDSILLARSRSDDDQDRATFNLNYRYEAGKGKSLNVDLDYGRFRNRAFRRQPNVYFAPDRLTELSEITNNFDTPTDIDIYTFKIDYEQALGTGKLGTGIKLSQVGTDNSFRLFNVVGGNETFDVNQSNLFTYDENVYAAYLSYAGSISDRMSYSAGLRAEITDATGILTAFNGQSEPPVDLNYVSLFPTAGLTYQLDQQKGNSLALNYGRRINRPDYNVLNPFRIQVSQLSFELGNPTLNPEIVDNLELGYTLAYRYNFKVAYSKTSDQITRLIGPDPVDPRAGFISWDNLAENTVISFNAALPFTVTPKWDAFFNLSASHINNQADYGDGAVIDLQAFSYNIFTQHTFKLPWKLTGEIGGFFAGPGIWGGVFEYDESWSFNLGLQRKFLNDQLNIKLAGSDLFYQVGWSGETNFNGQQGFGAGNYDSRRVALSLSYAFGNQKIKARTRDTGLGEEARRVN</sequence>
<evidence type="ECO:0000256" key="3">
    <source>
        <dbReference type="ARBA" id="ARBA00023237"/>
    </source>
</evidence>
<dbReference type="STRING" id="478744.SAMN05444359_11196"/>
<dbReference type="Pfam" id="PF13620">
    <property type="entry name" value="CarboxypepD_reg"/>
    <property type="match status" value="1"/>
</dbReference>
<dbReference type="EMBL" id="FOFB01000011">
    <property type="protein sequence ID" value="SEQ53233.1"/>
    <property type="molecule type" value="Genomic_DNA"/>
</dbReference>
<dbReference type="AlphaFoldDB" id="A0A1H9GT97"/>
<keyword evidence="5" id="KW-0675">Receptor</keyword>
<evidence type="ECO:0000256" key="2">
    <source>
        <dbReference type="ARBA" id="ARBA00023136"/>
    </source>
</evidence>
<dbReference type="GO" id="GO:0009279">
    <property type="term" value="C:cell outer membrane"/>
    <property type="evidence" value="ECO:0007669"/>
    <property type="project" value="UniProtKB-SubCell"/>
</dbReference>